<name>A0A5C4JDP7_9ACTN</name>
<organism evidence="1 2">
    <name type="scientific">Actinomadura soli</name>
    <dbReference type="NCBI Taxonomy" id="2508997"/>
    <lineage>
        <taxon>Bacteria</taxon>
        <taxon>Bacillati</taxon>
        <taxon>Actinomycetota</taxon>
        <taxon>Actinomycetes</taxon>
        <taxon>Streptosporangiales</taxon>
        <taxon>Thermomonosporaceae</taxon>
        <taxon>Actinomadura</taxon>
    </lineage>
</organism>
<proteinExistence type="predicted"/>
<protein>
    <submittedName>
        <fullName evidence="1">Uncharacterized protein</fullName>
    </submittedName>
</protein>
<dbReference type="OrthoDB" id="9816539at2"/>
<evidence type="ECO:0000313" key="1">
    <source>
        <dbReference type="EMBL" id="TMR00315.1"/>
    </source>
</evidence>
<sequence length="177" mass="19031">MIEWDVEAMARLRSAVNRGDWAAGLELLQGRPLEPVLQYAGDVALMVVARGQAQGACLANDCRALLADRGWPGDAELAAELAAPRGPGSGPYRTLLPLPVDLGAVAAAMDDGLHVLDLERGDVLALDELSRDEPQARDGARWLPIPPGILPEGEDARRGAARRWLAEQGYRPIERTL</sequence>
<accession>A0A5C4JDP7</accession>
<dbReference type="Proteomes" id="UP000309174">
    <property type="component" value="Unassembled WGS sequence"/>
</dbReference>
<keyword evidence="2" id="KW-1185">Reference proteome</keyword>
<evidence type="ECO:0000313" key="2">
    <source>
        <dbReference type="Proteomes" id="UP000309174"/>
    </source>
</evidence>
<dbReference type="EMBL" id="VCKW01000078">
    <property type="protein sequence ID" value="TMR00315.1"/>
    <property type="molecule type" value="Genomic_DNA"/>
</dbReference>
<dbReference type="AlphaFoldDB" id="A0A5C4JDP7"/>
<reference evidence="1 2" key="1">
    <citation type="submission" date="2019-05" db="EMBL/GenBank/DDBJ databases">
        <title>Draft genome sequence of Actinomadura sp. 14C53.</title>
        <authorList>
            <person name="Saricaoglu S."/>
            <person name="Isik K."/>
        </authorList>
    </citation>
    <scope>NUCLEOTIDE SEQUENCE [LARGE SCALE GENOMIC DNA]</scope>
    <source>
        <strain evidence="1 2">14C53</strain>
    </source>
</reference>
<gene>
    <name evidence="1" type="ORF">ETD83_17125</name>
</gene>
<dbReference type="RefSeq" id="WP_138646128.1">
    <property type="nucleotide sequence ID" value="NZ_VCKW01000078.1"/>
</dbReference>
<comment type="caution">
    <text evidence="1">The sequence shown here is derived from an EMBL/GenBank/DDBJ whole genome shotgun (WGS) entry which is preliminary data.</text>
</comment>